<comment type="caution">
    <text evidence="4">The sequence shown here is derived from an EMBL/GenBank/DDBJ whole genome shotgun (WGS) entry which is preliminary data.</text>
</comment>
<accession>A0A5J5ICY8</accession>
<proteinExistence type="predicted"/>
<dbReference type="Proteomes" id="UP000326903">
    <property type="component" value="Unassembled WGS sequence"/>
</dbReference>
<feature type="domain" description="Glycoside hydrolase family 38 N-terminal" evidence="1">
    <location>
        <begin position="47"/>
        <end position="253"/>
    </location>
</feature>
<dbReference type="EMBL" id="VYQF01000009">
    <property type="protein sequence ID" value="KAA9036140.1"/>
    <property type="molecule type" value="Genomic_DNA"/>
</dbReference>
<dbReference type="InterPro" id="IPR011682">
    <property type="entry name" value="Glyco_hydro_38_C"/>
</dbReference>
<gene>
    <name evidence="4" type="ORF">FW778_19840</name>
</gene>
<dbReference type="Gene3D" id="2.70.98.30">
    <property type="entry name" value="Golgi alpha-mannosidase II, domain 4"/>
    <property type="match status" value="1"/>
</dbReference>
<dbReference type="Pfam" id="PF01074">
    <property type="entry name" value="Glyco_hydro_38N"/>
    <property type="match status" value="1"/>
</dbReference>
<reference evidence="4 5" key="1">
    <citation type="submission" date="2019-09" db="EMBL/GenBank/DDBJ databases">
        <title>Draft genome sequence of Ginsengibacter sp. BR5-29.</title>
        <authorList>
            <person name="Im W.-T."/>
        </authorList>
    </citation>
    <scope>NUCLEOTIDE SEQUENCE [LARGE SCALE GENOMIC DNA]</scope>
    <source>
        <strain evidence="4 5">BR5-29</strain>
    </source>
</reference>
<dbReference type="Pfam" id="PF07748">
    <property type="entry name" value="Glyco_hydro_38C"/>
    <property type="match status" value="1"/>
</dbReference>
<protein>
    <recommendedName>
        <fullName evidence="6">Alpha-mannosidase</fullName>
    </recommendedName>
</protein>
<dbReference type="GO" id="GO:0006013">
    <property type="term" value="P:mannose metabolic process"/>
    <property type="evidence" value="ECO:0007669"/>
    <property type="project" value="InterPro"/>
</dbReference>
<evidence type="ECO:0000259" key="2">
    <source>
        <dbReference type="Pfam" id="PF07748"/>
    </source>
</evidence>
<evidence type="ECO:0000259" key="1">
    <source>
        <dbReference type="Pfam" id="PF01074"/>
    </source>
</evidence>
<dbReference type="Gene3D" id="3.20.110.10">
    <property type="entry name" value="Glycoside hydrolase 38, N terminal domain"/>
    <property type="match status" value="1"/>
</dbReference>
<dbReference type="GO" id="GO:0030246">
    <property type="term" value="F:carbohydrate binding"/>
    <property type="evidence" value="ECO:0007669"/>
    <property type="project" value="InterPro"/>
</dbReference>
<sequence>MKMTKTITTIVIVIVVLFGGGSDVTAQTNYRPQGSTNTDHSYFKNGTISIVSSSHQDIAWMDSIKACEQFRDEKMLTPVLNIMKSNPDFCFSVENSLSLREYLARHPERYDEILKYTKEGRLEWGATYNCPYESMYDGEALIRETYLGRKWLKKMLPGCDFITAWNVDVPARALQMPQILAKSGIKYLNFSRFEPGIYRWYSPDGSSILGWTPGQYYEASLPVVNAKTDEGKKNALIKRLNEWEVYYKTNKIKPALPYLISMDWSEPNEFASLIKMWNQEAKKDRLPFLKHSGTTASFKAFDTPGANFEKLTGERPDEWLYIHGPTHERALTASRKANRTLTAAEKFAAISATLKNDFSLYPQKDFANAWEKAIYPDHGWGGKHGDLTDLTFRTKFEEAYGIADTILQNSLSSISKSIGFNKKGKALVVFNPLSCERSDKVEISLNVYGQDTMSYKVFDAVTNKEIPSQLVIAKPVKESDEVVTIVFVAENVPSIGYKTYYLEPYAAEQKSEVPVHATNPSLLSAEANATTYENRFYKVQFGAGGLKSIFDKELNKELLDTRNLLGGEVFQLESVGNGAGEFSAIQPVSMNGFEKVSQYQPKWTCAEYGAVRKSWEFTQQTKFATIHQTITLYDNLKEIDFKLKILGFSGEHYREYRMAFPLNQQNSKVAYEVPMGVVEVGKSELKGAAGFSKPDQIYSTPCKDIHPREVQDWFNSSSNDVSVTVSSSVAVFDWIDPTNKNNSSPVLQPILLASRKSCHSQGNYYLQPGNHSYQFSLTSNRGDWLNSVHTGKMQNQPLQPVLVDVGTPRPGLPLSYSFAGVNAGNVIISAIKKSEDENNIIMRLVDMQGKSVDATVSWFGKVNGVNSTNMIEEEDRPLPKGEDGIRLPIKPFSIETIRIK</sequence>
<evidence type="ECO:0008006" key="6">
    <source>
        <dbReference type="Google" id="ProtNLM"/>
    </source>
</evidence>
<feature type="domain" description="Glycosyl hydrolase family 38 C-terminal" evidence="2">
    <location>
        <begin position="533"/>
        <end position="679"/>
    </location>
</feature>
<evidence type="ECO:0000259" key="3">
    <source>
        <dbReference type="Pfam" id="PF17677"/>
    </source>
</evidence>
<dbReference type="InterPro" id="IPR041147">
    <property type="entry name" value="GH38_C"/>
</dbReference>
<dbReference type="SUPFAM" id="SSF74650">
    <property type="entry name" value="Galactose mutarotase-like"/>
    <property type="match status" value="2"/>
</dbReference>
<dbReference type="AlphaFoldDB" id="A0A5J5ICY8"/>
<dbReference type="InterPro" id="IPR027291">
    <property type="entry name" value="Glyco_hydro_38_N_sf"/>
</dbReference>
<dbReference type="InterPro" id="IPR011013">
    <property type="entry name" value="Gal_mutarotase_sf_dom"/>
</dbReference>
<dbReference type="GO" id="GO:0009313">
    <property type="term" value="P:oligosaccharide catabolic process"/>
    <property type="evidence" value="ECO:0007669"/>
    <property type="project" value="TreeGrafter"/>
</dbReference>
<dbReference type="InterPro" id="IPR013780">
    <property type="entry name" value="Glyco_hydro_b"/>
</dbReference>
<keyword evidence="5" id="KW-1185">Reference proteome</keyword>
<dbReference type="InterPro" id="IPR000602">
    <property type="entry name" value="Glyco_hydro_38_N"/>
</dbReference>
<feature type="domain" description="Glycosyl hydrolases family 38 C-terminal" evidence="3">
    <location>
        <begin position="825"/>
        <end position="897"/>
    </location>
</feature>
<evidence type="ECO:0000313" key="5">
    <source>
        <dbReference type="Proteomes" id="UP000326903"/>
    </source>
</evidence>
<dbReference type="RefSeq" id="WP_150416607.1">
    <property type="nucleotide sequence ID" value="NZ_VYQF01000009.1"/>
</dbReference>
<dbReference type="PANTHER" id="PTHR46017">
    <property type="entry name" value="ALPHA-MANNOSIDASE 2C1"/>
    <property type="match status" value="1"/>
</dbReference>
<dbReference type="SUPFAM" id="SSF88713">
    <property type="entry name" value="Glycoside hydrolase/deacetylase"/>
    <property type="match status" value="1"/>
</dbReference>
<dbReference type="Pfam" id="PF17677">
    <property type="entry name" value="Glyco_hydro38C2"/>
    <property type="match status" value="1"/>
</dbReference>
<organism evidence="4 5">
    <name type="scientific">Ginsengibacter hankyongi</name>
    <dbReference type="NCBI Taxonomy" id="2607284"/>
    <lineage>
        <taxon>Bacteria</taxon>
        <taxon>Pseudomonadati</taxon>
        <taxon>Bacteroidota</taxon>
        <taxon>Chitinophagia</taxon>
        <taxon>Chitinophagales</taxon>
        <taxon>Chitinophagaceae</taxon>
        <taxon>Ginsengibacter</taxon>
    </lineage>
</organism>
<dbReference type="Gene3D" id="2.60.40.1180">
    <property type="entry name" value="Golgi alpha-mannosidase II"/>
    <property type="match status" value="1"/>
</dbReference>
<dbReference type="InterPro" id="IPR011330">
    <property type="entry name" value="Glyco_hydro/deAcase_b/a-brl"/>
</dbReference>
<dbReference type="GO" id="GO:0004559">
    <property type="term" value="F:alpha-mannosidase activity"/>
    <property type="evidence" value="ECO:0007669"/>
    <property type="project" value="InterPro"/>
</dbReference>
<dbReference type="Gene3D" id="2.60.40.2220">
    <property type="match status" value="1"/>
</dbReference>
<name>A0A5J5ICY8_9BACT</name>
<evidence type="ECO:0000313" key="4">
    <source>
        <dbReference type="EMBL" id="KAA9036140.1"/>
    </source>
</evidence>
<dbReference type="PANTHER" id="PTHR46017:SF1">
    <property type="entry name" value="ALPHA-MANNOSIDASE 2C1"/>
    <property type="match status" value="1"/>
</dbReference>